<keyword evidence="2" id="KW-0472">Membrane</keyword>
<feature type="transmembrane region" description="Helical" evidence="2">
    <location>
        <begin position="62"/>
        <end position="83"/>
    </location>
</feature>
<evidence type="ECO:0000313" key="3">
    <source>
        <dbReference type="EMBL" id="KAJ4389653.1"/>
    </source>
</evidence>
<dbReference type="OrthoDB" id="5393404at2759"/>
<feature type="compositionally biased region" description="Basic and acidic residues" evidence="1">
    <location>
        <begin position="294"/>
        <end position="317"/>
    </location>
</feature>
<dbReference type="EMBL" id="JAPEVB010000004">
    <property type="protein sequence ID" value="KAJ4389653.1"/>
    <property type="molecule type" value="Genomic_DNA"/>
</dbReference>
<dbReference type="AlphaFoldDB" id="A0A9W8YT21"/>
<keyword evidence="2" id="KW-0812">Transmembrane</keyword>
<keyword evidence="4" id="KW-1185">Reference proteome</keyword>
<feature type="compositionally biased region" description="Low complexity" evidence="1">
    <location>
        <begin position="253"/>
        <end position="269"/>
    </location>
</feature>
<accession>A0A9W8YT21</accession>
<evidence type="ECO:0008006" key="5">
    <source>
        <dbReference type="Google" id="ProtNLM"/>
    </source>
</evidence>
<feature type="region of interest" description="Disordered" evidence="1">
    <location>
        <begin position="228"/>
        <end position="426"/>
    </location>
</feature>
<comment type="caution">
    <text evidence="3">The sequence shown here is derived from an EMBL/GenBank/DDBJ whole genome shotgun (WGS) entry which is preliminary data.</text>
</comment>
<dbReference type="Proteomes" id="UP001140453">
    <property type="component" value="Unassembled WGS sequence"/>
</dbReference>
<gene>
    <name evidence="3" type="ORF">N0V93_007125</name>
</gene>
<evidence type="ECO:0000313" key="4">
    <source>
        <dbReference type="Proteomes" id="UP001140453"/>
    </source>
</evidence>
<feature type="compositionally biased region" description="Basic and acidic residues" evidence="1">
    <location>
        <begin position="171"/>
        <end position="192"/>
    </location>
</feature>
<evidence type="ECO:0000256" key="2">
    <source>
        <dbReference type="SAM" id="Phobius"/>
    </source>
</evidence>
<feature type="region of interest" description="Disordered" evidence="1">
    <location>
        <begin position="132"/>
        <end position="214"/>
    </location>
</feature>
<name>A0A9W8YT21_9PEZI</name>
<protein>
    <recommendedName>
        <fullName evidence="5">Endosomal spry domain-containing protein</fullName>
    </recommendedName>
</protein>
<feature type="compositionally biased region" description="Low complexity" evidence="1">
    <location>
        <begin position="145"/>
        <end position="156"/>
    </location>
</feature>
<feature type="compositionally biased region" description="Basic and acidic residues" evidence="1">
    <location>
        <begin position="401"/>
        <end position="410"/>
    </location>
</feature>
<proteinExistence type="predicted"/>
<keyword evidence="2" id="KW-1133">Transmembrane helix</keyword>
<evidence type="ECO:0000256" key="1">
    <source>
        <dbReference type="SAM" id="MobiDB-lite"/>
    </source>
</evidence>
<feature type="compositionally biased region" description="Basic and acidic residues" evidence="1">
    <location>
        <begin position="272"/>
        <end position="282"/>
    </location>
</feature>
<sequence>MAPAFAAYARSLLTHSLQPRDPSSILSPIEAHNALTARDTTTADRPNPEKGILHPGDINNKAIFAVFGLLGVAIVCLGIWFFFWAKNGGFYFKENDWDDYKSTVLRRKGPNGTTLSGATTITDLGGGSVYKDLHDDDDDNQTEMTATTGITGITAGVSDIVGREKHRRRREQKEREKERRREEKRREKDEKKRTSRSAKVAKSPKRKVGEDGAVIDDEAEAEAAEYLRNYRHERPARVGGLNRESDASTWDGSTNPSESSRAESSVTSELMPNRERTPEKKAKSGGIRKVYSTADKRDSREAERIRAEARKLQEKGRAATAAASSSGGGHRRNFSWQRDNTVDEGTAMIPPPTYSQSEVDTRIPGSWAESDAGSDLGTRVYSHVIPGLSSSGGGSSTAGTDVRDYAEERRKNRRSGGGGYRRERQR</sequence>
<organism evidence="3 4">
    <name type="scientific">Gnomoniopsis smithogilvyi</name>
    <dbReference type="NCBI Taxonomy" id="1191159"/>
    <lineage>
        <taxon>Eukaryota</taxon>
        <taxon>Fungi</taxon>
        <taxon>Dikarya</taxon>
        <taxon>Ascomycota</taxon>
        <taxon>Pezizomycotina</taxon>
        <taxon>Sordariomycetes</taxon>
        <taxon>Sordariomycetidae</taxon>
        <taxon>Diaporthales</taxon>
        <taxon>Gnomoniaceae</taxon>
        <taxon>Gnomoniopsis</taxon>
    </lineage>
</organism>
<reference evidence="3" key="1">
    <citation type="submission" date="2022-10" db="EMBL/GenBank/DDBJ databases">
        <title>Tapping the CABI collections for fungal endophytes: first genome assemblies for Collariella, Neodidymelliopsis, Ascochyta clinopodiicola, Didymella pomorum, Didymosphaeria variabile, Neocosmospora piperis and Neocucurbitaria cava.</title>
        <authorList>
            <person name="Hill R."/>
        </authorList>
    </citation>
    <scope>NUCLEOTIDE SEQUENCE</scope>
    <source>
        <strain evidence="3">IMI 355082</strain>
    </source>
</reference>